<dbReference type="PANTHER" id="PTHR37019">
    <property type="entry name" value="CHROMOSOME 1, WHOLE GENOME SHOTGUN SEQUENCE"/>
    <property type="match status" value="1"/>
</dbReference>
<dbReference type="STRING" id="40296.A0A0A2KBQ7"/>
<accession>A0A0A2KBQ7</accession>
<keyword evidence="1" id="KW-0472">Membrane</keyword>
<dbReference type="EMBL" id="JQGA01001586">
    <property type="protein sequence ID" value="KGO64373.1"/>
    <property type="molecule type" value="Genomic_DNA"/>
</dbReference>
<comment type="caution">
    <text evidence="3">The sequence shown here is derived from an EMBL/GenBank/DDBJ whole genome shotgun (WGS) entry which is preliminary data.</text>
</comment>
<protein>
    <recommendedName>
        <fullName evidence="2">DUF7704 domain-containing protein</fullName>
    </recommendedName>
</protein>
<dbReference type="PhylomeDB" id="A0A0A2KBQ7"/>
<dbReference type="PANTHER" id="PTHR37019:SF2">
    <property type="entry name" value="EXPERA DOMAIN-CONTAINING PROTEIN"/>
    <property type="match status" value="1"/>
</dbReference>
<feature type="transmembrane region" description="Helical" evidence="1">
    <location>
        <begin position="121"/>
        <end position="142"/>
    </location>
</feature>
<dbReference type="Proteomes" id="UP000030104">
    <property type="component" value="Unassembled WGS sequence"/>
</dbReference>
<dbReference type="OrthoDB" id="2937326at2759"/>
<evidence type="ECO:0000313" key="4">
    <source>
        <dbReference type="Proteomes" id="UP000030104"/>
    </source>
</evidence>
<dbReference type="AlphaFoldDB" id="A0A0A2KBQ7"/>
<feature type="transmembrane region" description="Helical" evidence="1">
    <location>
        <begin position="55"/>
        <end position="74"/>
    </location>
</feature>
<feature type="domain" description="DUF7704" evidence="2">
    <location>
        <begin position="2"/>
        <end position="143"/>
    </location>
</feature>
<feature type="transmembrane region" description="Helical" evidence="1">
    <location>
        <begin position="12"/>
        <end position="35"/>
    </location>
</feature>
<gene>
    <name evidence="3" type="ORF">PITC_022720</name>
</gene>
<keyword evidence="4" id="KW-1185">Reference proteome</keyword>
<feature type="transmembrane region" description="Helical" evidence="1">
    <location>
        <begin position="86"/>
        <end position="109"/>
    </location>
</feature>
<sequence length="144" mass="16134">MATALPTIPRYVFCIIEPVVLILAFTTTSISPAYYVSGQFKLTPPLSLAPSETILTYQMSNLFLLIAIIELYVFHSTNDIKVAHALLKALWWGDLGHLGVTTWCMGWATLRNVGEWSLVNWGNIAVPLFLFAMRSFCLFGIFET</sequence>
<keyword evidence="1" id="KW-1133">Transmembrane helix</keyword>
<reference evidence="3 4" key="1">
    <citation type="journal article" date="2015" name="Mol. Plant Microbe Interact.">
        <title>Genome, transcriptome, and functional analyses of Penicillium expansum provide new insights into secondary metabolism and pathogenicity.</title>
        <authorList>
            <person name="Ballester A.R."/>
            <person name="Marcet-Houben M."/>
            <person name="Levin E."/>
            <person name="Sela N."/>
            <person name="Selma-Lazaro C."/>
            <person name="Carmona L."/>
            <person name="Wisniewski M."/>
            <person name="Droby S."/>
            <person name="Gonzalez-Candelas L."/>
            <person name="Gabaldon T."/>
        </authorList>
    </citation>
    <scope>NUCLEOTIDE SEQUENCE [LARGE SCALE GENOMIC DNA]</scope>
    <source>
        <strain evidence="3 4">PHI-1</strain>
    </source>
</reference>
<organism evidence="3 4">
    <name type="scientific">Penicillium italicum</name>
    <name type="common">Blue mold</name>
    <dbReference type="NCBI Taxonomy" id="40296"/>
    <lineage>
        <taxon>Eukaryota</taxon>
        <taxon>Fungi</taxon>
        <taxon>Dikarya</taxon>
        <taxon>Ascomycota</taxon>
        <taxon>Pezizomycotina</taxon>
        <taxon>Eurotiomycetes</taxon>
        <taxon>Eurotiomycetidae</taxon>
        <taxon>Eurotiales</taxon>
        <taxon>Aspergillaceae</taxon>
        <taxon>Penicillium</taxon>
    </lineage>
</organism>
<evidence type="ECO:0000313" key="3">
    <source>
        <dbReference type="EMBL" id="KGO64373.1"/>
    </source>
</evidence>
<dbReference type="InterPro" id="IPR056121">
    <property type="entry name" value="DUF7704"/>
</dbReference>
<dbReference type="OMA" id="ALWWGDL"/>
<proteinExistence type="predicted"/>
<dbReference type="Pfam" id="PF24803">
    <property type="entry name" value="DUF7704"/>
    <property type="match status" value="1"/>
</dbReference>
<evidence type="ECO:0000259" key="2">
    <source>
        <dbReference type="Pfam" id="PF24803"/>
    </source>
</evidence>
<name>A0A0A2KBQ7_PENIT</name>
<dbReference type="HOGENOM" id="CLU_112091_3_2_1"/>
<keyword evidence="1" id="KW-0812">Transmembrane</keyword>
<evidence type="ECO:0000256" key="1">
    <source>
        <dbReference type="SAM" id="Phobius"/>
    </source>
</evidence>